<keyword evidence="3" id="KW-0460">Magnesium</keyword>
<evidence type="ECO:0000256" key="4">
    <source>
        <dbReference type="RuleBase" id="RU364078"/>
    </source>
</evidence>
<name>A0ABX8ZCG6_9NEIS</name>
<comment type="pathway">
    <text evidence="3 4">Cofactor biosynthesis; coenzyme A biosynthesis; CoA from (R)-pantothenate: step 2/5.</text>
</comment>
<keyword evidence="8" id="KW-1185">Reference proteome</keyword>
<dbReference type="SUPFAM" id="SSF102645">
    <property type="entry name" value="CoaB-like"/>
    <property type="match status" value="1"/>
</dbReference>
<dbReference type="InterPro" id="IPR005252">
    <property type="entry name" value="CoaBC"/>
</dbReference>
<comment type="similarity">
    <text evidence="3 4">In the N-terminal section; belongs to the HFCD (homo-oligomeric flavin containing Cys decarboxylase) superfamily.</text>
</comment>
<feature type="region of interest" description="Phosphopantothenoylcysteine decarboxylase" evidence="3">
    <location>
        <begin position="1"/>
        <end position="187"/>
    </location>
</feature>
<comment type="catalytic activity">
    <reaction evidence="3 4">
        <text>(R)-4'-phosphopantothenate + L-cysteine + CTP = N-[(R)-4-phosphopantothenoyl]-L-cysteine + CMP + diphosphate + H(+)</text>
        <dbReference type="Rhea" id="RHEA:19397"/>
        <dbReference type="ChEBI" id="CHEBI:10986"/>
        <dbReference type="ChEBI" id="CHEBI:15378"/>
        <dbReference type="ChEBI" id="CHEBI:33019"/>
        <dbReference type="ChEBI" id="CHEBI:35235"/>
        <dbReference type="ChEBI" id="CHEBI:37563"/>
        <dbReference type="ChEBI" id="CHEBI:59458"/>
        <dbReference type="ChEBI" id="CHEBI:60377"/>
        <dbReference type="EC" id="6.3.2.5"/>
    </reaction>
</comment>
<dbReference type="Gene3D" id="3.40.50.1950">
    <property type="entry name" value="Flavin prenyltransferase-like"/>
    <property type="match status" value="1"/>
</dbReference>
<feature type="binding site" evidence="3">
    <location>
        <position position="276"/>
    </location>
    <ligand>
        <name>CTP</name>
        <dbReference type="ChEBI" id="CHEBI:37563"/>
    </ligand>
</feature>
<feature type="domain" description="DNA/pantothenate metabolism flavoprotein C-terminal" evidence="6">
    <location>
        <begin position="184"/>
        <end position="388"/>
    </location>
</feature>
<accession>A0ABX8ZCG6</accession>
<reference evidence="7 8" key="1">
    <citation type="submission" date="2021-08" db="EMBL/GenBank/DDBJ databases">
        <title>complete genome sequencing of Deefgea sp. D25.</title>
        <authorList>
            <person name="Bae J.-W."/>
            <person name="Gim D.-H."/>
        </authorList>
    </citation>
    <scope>NUCLEOTIDE SEQUENCE [LARGE SCALE GENOMIC DNA]</scope>
    <source>
        <strain evidence="7 8">D25</strain>
    </source>
</reference>
<gene>
    <name evidence="3 7" type="primary">coaBC</name>
    <name evidence="7" type="ORF">K4H28_05430</name>
</gene>
<feature type="binding site" evidence="3">
    <location>
        <position position="338"/>
    </location>
    <ligand>
        <name>CTP</name>
        <dbReference type="ChEBI" id="CHEBI:37563"/>
    </ligand>
</feature>
<evidence type="ECO:0000259" key="5">
    <source>
        <dbReference type="Pfam" id="PF02441"/>
    </source>
</evidence>
<dbReference type="Pfam" id="PF02441">
    <property type="entry name" value="Flavoprotein"/>
    <property type="match status" value="1"/>
</dbReference>
<feature type="binding site" evidence="3">
    <location>
        <position position="334"/>
    </location>
    <ligand>
        <name>CTP</name>
        <dbReference type="ChEBI" id="CHEBI:37563"/>
    </ligand>
</feature>
<dbReference type="PANTHER" id="PTHR14359">
    <property type="entry name" value="HOMO-OLIGOMERIC FLAVIN CONTAINING CYS DECARBOXYLASE FAMILY"/>
    <property type="match status" value="1"/>
</dbReference>
<keyword evidence="3 4" id="KW-0436">Ligase</keyword>
<keyword evidence="2 3" id="KW-0456">Lyase</keyword>
<feature type="binding site" evidence="3">
    <location>
        <begin position="302"/>
        <end position="305"/>
    </location>
    <ligand>
        <name>CTP</name>
        <dbReference type="ChEBI" id="CHEBI:37563"/>
    </ligand>
</feature>
<evidence type="ECO:0000313" key="7">
    <source>
        <dbReference type="EMBL" id="QZA78848.1"/>
    </source>
</evidence>
<evidence type="ECO:0000259" key="6">
    <source>
        <dbReference type="Pfam" id="PF04127"/>
    </source>
</evidence>
<evidence type="ECO:0000256" key="1">
    <source>
        <dbReference type="ARBA" id="ARBA00022793"/>
    </source>
</evidence>
<dbReference type="InterPro" id="IPR035929">
    <property type="entry name" value="CoaB-like_sf"/>
</dbReference>
<keyword evidence="3 4" id="KW-0288">FMN</keyword>
<dbReference type="EMBL" id="CP081150">
    <property type="protein sequence ID" value="QZA78848.1"/>
    <property type="molecule type" value="Genomic_DNA"/>
</dbReference>
<dbReference type="NCBIfam" id="TIGR00521">
    <property type="entry name" value="coaBC_dfp"/>
    <property type="match status" value="1"/>
</dbReference>
<protein>
    <recommendedName>
        <fullName evidence="3">Coenzyme A biosynthesis bifunctional protein CoaBC</fullName>
    </recommendedName>
    <alternativeName>
        <fullName evidence="3">DNA/pantothenate metabolism flavoprotein</fullName>
    </alternativeName>
    <alternativeName>
        <fullName evidence="3">Phosphopantothenoylcysteine synthetase/decarboxylase</fullName>
        <shortName evidence="3">PPCS-PPCDC</shortName>
    </alternativeName>
    <domain>
        <recommendedName>
            <fullName evidence="3">Phosphopantothenoylcysteine decarboxylase</fullName>
            <shortName evidence="3">PPC decarboxylase</shortName>
            <shortName evidence="3">PPC-DC</shortName>
            <ecNumber evidence="3">4.1.1.36</ecNumber>
        </recommendedName>
        <alternativeName>
            <fullName evidence="3">CoaC</fullName>
        </alternativeName>
    </domain>
    <domain>
        <recommendedName>
            <fullName evidence="3">Phosphopantothenate--cysteine ligase</fullName>
            <ecNumber evidence="3">6.3.2.5</ecNumber>
        </recommendedName>
        <alternativeName>
            <fullName evidence="3">CoaB</fullName>
        </alternativeName>
        <alternativeName>
            <fullName evidence="3">Phosphopantothenoylcysteine synthetase</fullName>
            <shortName evidence="3">PPC synthetase</shortName>
            <shortName evidence="3">PPC-S</shortName>
        </alternativeName>
    </domain>
</protein>
<comment type="catalytic activity">
    <reaction evidence="3 4">
        <text>N-[(R)-4-phosphopantothenoyl]-L-cysteine + H(+) = (R)-4'-phosphopantetheine + CO2</text>
        <dbReference type="Rhea" id="RHEA:16793"/>
        <dbReference type="ChEBI" id="CHEBI:15378"/>
        <dbReference type="ChEBI" id="CHEBI:16526"/>
        <dbReference type="ChEBI" id="CHEBI:59458"/>
        <dbReference type="ChEBI" id="CHEBI:61723"/>
        <dbReference type="EC" id="4.1.1.36"/>
    </reaction>
</comment>
<dbReference type="PANTHER" id="PTHR14359:SF6">
    <property type="entry name" value="PHOSPHOPANTOTHENOYLCYSTEINE DECARBOXYLASE"/>
    <property type="match status" value="1"/>
</dbReference>
<keyword evidence="3 4" id="KW-0285">Flavoprotein</keyword>
<evidence type="ECO:0000256" key="2">
    <source>
        <dbReference type="ARBA" id="ARBA00023239"/>
    </source>
</evidence>
<dbReference type="EC" id="4.1.1.36" evidence="3"/>
<feature type="binding site" evidence="3">
    <location>
        <position position="286"/>
    </location>
    <ligand>
        <name>CTP</name>
        <dbReference type="ChEBI" id="CHEBI:37563"/>
    </ligand>
</feature>
<dbReference type="RefSeq" id="WP_221007368.1">
    <property type="nucleotide sequence ID" value="NZ_CP081150.1"/>
</dbReference>
<comment type="similarity">
    <text evidence="3 4">In the C-terminal section; belongs to the PPC synthetase family.</text>
</comment>
<feature type="binding site" evidence="3">
    <location>
        <position position="320"/>
    </location>
    <ligand>
        <name>CTP</name>
        <dbReference type="ChEBI" id="CHEBI:37563"/>
    </ligand>
</feature>
<keyword evidence="3" id="KW-0511">Multifunctional enzyme</keyword>
<sequence>MSHKKIVLGVTGGIAAYKSAELTRLLVKAGYQVHVVMTEAATHFVGAVTFQALSGHPVFVDQWDARMPNNMAHIDLTRGAMAVLVAPASADFLAKVAHGHCDDLLSTLVAARTCPLIVAPAMNKQMWENPANQRNVAQLVADGVVIFGPGSGEQACGEVGDGRMLEAEHIFEFFEAGLQPKLLLGRMVLITAGPTFERIDAVRGITNTSSGKMGYAIARAAYEAGAEVILVSGETALPTPVGSRRINVQSAQQMLNAVDNEIATADIFIGVAAVSDYYVLNPSEQKIKKDAHILTLELGPNPDILANITAKPNPPFCVGFAAESENLLEYAEAKRKRKKLPLLAANLVQQAMGREDNELILLDDSGETRLTRAPKLDIARKLIAHIARLYDAEQTAKTEQ</sequence>
<comment type="function">
    <text evidence="4">Catalyzes two steps in the biosynthesis of coenzyme A. In the first step cysteine is conjugated to 4'-phosphopantothenate to form 4-phosphopantothenoylcysteine, in the latter compound is decarboxylated to form 4'-phosphopantotheine.</text>
</comment>
<comment type="function">
    <text evidence="3">Catalyzes two sequential steps in the biosynthesis of coenzyme A. In the first step cysteine is conjugated to 4'-phosphopantothenate to form 4-phosphopantothenoylcysteine. In the second step the latter compound is decarboxylated to form 4'-phosphopantotheine.</text>
</comment>
<dbReference type="InterPro" id="IPR007085">
    <property type="entry name" value="DNA/pantothenate-metab_flavo_C"/>
</dbReference>
<dbReference type="InterPro" id="IPR036551">
    <property type="entry name" value="Flavin_trans-like"/>
</dbReference>
<keyword evidence="3" id="KW-0479">Metal-binding</keyword>
<dbReference type="SUPFAM" id="SSF52507">
    <property type="entry name" value="Homo-oligomeric flavin-containing Cys decarboxylases, HFCD"/>
    <property type="match status" value="1"/>
</dbReference>
<evidence type="ECO:0000313" key="8">
    <source>
        <dbReference type="Proteomes" id="UP000825679"/>
    </source>
</evidence>
<dbReference type="EC" id="6.3.2.5" evidence="3"/>
<dbReference type="HAMAP" id="MF_02225">
    <property type="entry name" value="CoaBC"/>
    <property type="match status" value="1"/>
</dbReference>
<organism evidence="7 8">
    <name type="scientific">Deefgea tanakiae</name>
    <dbReference type="NCBI Taxonomy" id="2865840"/>
    <lineage>
        <taxon>Bacteria</taxon>
        <taxon>Pseudomonadati</taxon>
        <taxon>Pseudomonadota</taxon>
        <taxon>Betaproteobacteria</taxon>
        <taxon>Neisseriales</taxon>
        <taxon>Chitinibacteraceae</taxon>
        <taxon>Deefgea</taxon>
    </lineage>
</organism>
<dbReference type="Proteomes" id="UP000825679">
    <property type="component" value="Chromosome"/>
</dbReference>
<feature type="domain" description="Flavoprotein" evidence="5">
    <location>
        <begin position="4"/>
        <end position="172"/>
    </location>
</feature>
<comment type="caution">
    <text evidence="3">Lacks conserved residue(s) required for the propagation of feature annotation.</text>
</comment>
<keyword evidence="1 3" id="KW-0210">Decarboxylase</keyword>
<evidence type="ECO:0000256" key="3">
    <source>
        <dbReference type="HAMAP-Rule" id="MF_02225"/>
    </source>
</evidence>
<feature type="active site" description="Proton donor" evidence="3">
    <location>
        <position position="156"/>
    </location>
</feature>
<dbReference type="GO" id="GO:0004633">
    <property type="term" value="F:phosphopantothenoylcysteine decarboxylase activity"/>
    <property type="evidence" value="ECO:0007669"/>
    <property type="project" value="UniProtKB-EC"/>
</dbReference>
<feature type="region of interest" description="Phosphopantothenate--cysteine ligase" evidence="3">
    <location>
        <begin position="188"/>
        <end position="400"/>
    </location>
</feature>
<comment type="cofactor">
    <cofactor evidence="3">
        <name>Mg(2+)</name>
        <dbReference type="ChEBI" id="CHEBI:18420"/>
    </cofactor>
</comment>
<dbReference type="Pfam" id="PF04127">
    <property type="entry name" value="DFP"/>
    <property type="match status" value="1"/>
</dbReference>
<dbReference type="Gene3D" id="3.40.50.10300">
    <property type="entry name" value="CoaB-like"/>
    <property type="match status" value="1"/>
</dbReference>
<comment type="pathway">
    <text evidence="3 4">Cofactor biosynthesis; coenzyme A biosynthesis; CoA from (R)-pantothenate: step 3/5.</text>
</comment>
<proteinExistence type="inferred from homology"/>
<dbReference type="GO" id="GO:0004632">
    <property type="term" value="F:phosphopantothenate--cysteine ligase activity"/>
    <property type="evidence" value="ECO:0007669"/>
    <property type="project" value="UniProtKB-EC"/>
</dbReference>
<comment type="cofactor">
    <cofactor evidence="3">
        <name>FMN</name>
        <dbReference type="ChEBI" id="CHEBI:58210"/>
    </cofactor>
    <text evidence="3">Binds 1 FMN per subunit.</text>
</comment>
<dbReference type="InterPro" id="IPR003382">
    <property type="entry name" value="Flavoprotein"/>
</dbReference>